<name>A0ABV9KRU2_9BACT</name>
<accession>A0ABV9KRU2</accession>
<comment type="caution">
    <text evidence="2">The sequence shown here is derived from an EMBL/GenBank/DDBJ whole genome shotgun (WGS) entry which is preliminary data.</text>
</comment>
<dbReference type="Pfam" id="PF03374">
    <property type="entry name" value="ANT"/>
    <property type="match status" value="1"/>
</dbReference>
<gene>
    <name evidence="2" type="ORF">ACFO6W_03005</name>
</gene>
<evidence type="ECO:0000313" key="2">
    <source>
        <dbReference type="EMBL" id="MFC4672656.1"/>
    </source>
</evidence>
<dbReference type="InterPro" id="IPR014054">
    <property type="entry name" value="Phage_regulatory_Rha"/>
</dbReference>
<keyword evidence="3" id="KW-1185">Reference proteome</keyword>
<dbReference type="Pfam" id="PF09669">
    <property type="entry name" value="Phage_pRha"/>
    <property type="match status" value="1"/>
</dbReference>
<dbReference type="Proteomes" id="UP001596023">
    <property type="component" value="Unassembled WGS sequence"/>
</dbReference>
<reference evidence="3" key="1">
    <citation type="journal article" date="2019" name="Int. J. Syst. Evol. Microbiol.">
        <title>The Global Catalogue of Microorganisms (GCM) 10K type strain sequencing project: providing services to taxonomists for standard genome sequencing and annotation.</title>
        <authorList>
            <consortium name="The Broad Institute Genomics Platform"/>
            <consortium name="The Broad Institute Genome Sequencing Center for Infectious Disease"/>
            <person name="Wu L."/>
            <person name="Ma J."/>
        </authorList>
    </citation>
    <scope>NUCLEOTIDE SEQUENCE [LARGE SCALE GENOMIC DNA]</scope>
    <source>
        <strain evidence="3">CCUG 66188</strain>
    </source>
</reference>
<protein>
    <submittedName>
        <fullName evidence="2">Rha family transcriptional regulator</fullName>
    </submittedName>
</protein>
<dbReference type="NCBIfam" id="TIGR02681">
    <property type="entry name" value="phage_pRha"/>
    <property type="match status" value="1"/>
</dbReference>
<dbReference type="EMBL" id="JBHSGN010000024">
    <property type="protein sequence ID" value="MFC4672656.1"/>
    <property type="molecule type" value="Genomic_DNA"/>
</dbReference>
<evidence type="ECO:0000313" key="3">
    <source>
        <dbReference type="Proteomes" id="UP001596023"/>
    </source>
</evidence>
<feature type="domain" description="Antirepressor protein C-terminal" evidence="1">
    <location>
        <begin position="146"/>
        <end position="249"/>
    </location>
</feature>
<sequence length="250" mass="29007">MDMNKNLVLKNEEGKLITTSKIVAGIFGKRHDNVLKDIREMECSKEFRLLNFKETFEMRKLPLGGAVKSPYFEMTKDGFGFLAMGYRGAKAARFKEDFIRAFNRMEDMLNSDEYIQYRFVQIVEKKIKQLEAELLDNQKLIGCQQERIAGLSPKAEYTENVLNSPDTYTSTQMAKELGLRHAKQLHLELKARGILFKQSDQWMLCSGYTGKGYTGTRTFMYPDKKTEIPRTSTFTVWTEKGRQFLHGIFQ</sequence>
<organism evidence="2 3">
    <name type="scientific">Dysgonomonas termitidis</name>
    <dbReference type="NCBI Taxonomy" id="1516126"/>
    <lineage>
        <taxon>Bacteria</taxon>
        <taxon>Pseudomonadati</taxon>
        <taxon>Bacteroidota</taxon>
        <taxon>Bacteroidia</taxon>
        <taxon>Bacteroidales</taxon>
        <taxon>Dysgonomonadaceae</taxon>
        <taxon>Dysgonomonas</taxon>
    </lineage>
</organism>
<dbReference type="InterPro" id="IPR005039">
    <property type="entry name" value="Ant_C"/>
</dbReference>
<proteinExistence type="predicted"/>
<evidence type="ECO:0000259" key="1">
    <source>
        <dbReference type="Pfam" id="PF03374"/>
    </source>
</evidence>